<name>A0ABW5KG46_9SPHI</name>
<sequence length="71" mass="8279">MKTKPHILIFKTSVFTRLDVACLTKLLNSLGSWTFDLEDEDHVLRIETIFSSQEIEQQLTQEGFECVLMPY</sequence>
<protein>
    <recommendedName>
        <fullName evidence="3">Copper chaperone</fullName>
    </recommendedName>
</protein>
<gene>
    <name evidence="1" type="ORF">ACFSR5_10045</name>
</gene>
<dbReference type="Proteomes" id="UP001597545">
    <property type="component" value="Unassembled WGS sequence"/>
</dbReference>
<proteinExistence type="predicted"/>
<organism evidence="1 2">
    <name type="scientific">Sphingobacterium suaedae</name>
    <dbReference type="NCBI Taxonomy" id="1686402"/>
    <lineage>
        <taxon>Bacteria</taxon>
        <taxon>Pseudomonadati</taxon>
        <taxon>Bacteroidota</taxon>
        <taxon>Sphingobacteriia</taxon>
        <taxon>Sphingobacteriales</taxon>
        <taxon>Sphingobacteriaceae</taxon>
        <taxon>Sphingobacterium</taxon>
    </lineage>
</organism>
<accession>A0ABW5KG46</accession>
<dbReference type="EMBL" id="JBHULR010000004">
    <property type="protein sequence ID" value="MFD2547982.1"/>
    <property type="molecule type" value="Genomic_DNA"/>
</dbReference>
<evidence type="ECO:0000313" key="1">
    <source>
        <dbReference type="EMBL" id="MFD2547982.1"/>
    </source>
</evidence>
<keyword evidence="2" id="KW-1185">Reference proteome</keyword>
<evidence type="ECO:0008006" key="3">
    <source>
        <dbReference type="Google" id="ProtNLM"/>
    </source>
</evidence>
<dbReference type="RefSeq" id="WP_380903300.1">
    <property type="nucleotide sequence ID" value="NZ_JBHUEG010000001.1"/>
</dbReference>
<evidence type="ECO:0000313" key="2">
    <source>
        <dbReference type="Proteomes" id="UP001597545"/>
    </source>
</evidence>
<comment type="caution">
    <text evidence="1">The sequence shown here is derived from an EMBL/GenBank/DDBJ whole genome shotgun (WGS) entry which is preliminary data.</text>
</comment>
<reference evidence="2" key="1">
    <citation type="journal article" date="2019" name="Int. J. Syst. Evol. Microbiol.">
        <title>The Global Catalogue of Microorganisms (GCM) 10K type strain sequencing project: providing services to taxonomists for standard genome sequencing and annotation.</title>
        <authorList>
            <consortium name="The Broad Institute Genomics Platform"/>
            <consortium name="The Broad Institute Genome Sequencing Center for Infectious Disease"/>
            <person name="Wu L."/>
            <person name="Ma J."/>
        </authorList>
    </citation>
    <scope>NUCLEOTIDE SEQUENCE [LARGE SCALE GENOMIC DNA]</scope>
    <source>
        <strain evidence="2">KCTC 42662</strain>
    </source>
</reference>